<keyword evidence="2" id="KW-1185">Reference proteome</keyword>
<feature type="non-terminal residue" evidence="1">
    <location>
        <position position="97"/>
    </location>
</feature>
<proteinExistence type="predicted"/>
<sequence length="97" mass="11323">PRLSEQLRQRIVVWRYDERLSISRIATLAGCSERTVHNILRLEFEYGQVTNPLTRPRGRPRALQQEDLNFITSILDANPTLYTDEIQEQLLDSRGVD</sequence>
<accession>A0ACB7ZR95</accession>
<evidence type="ECO:0000313" key="2">
    <source>
        <dbReference type="Proteomes" id="UP000790377"/>
    </source>
</evidence>
<dbReference type="EMBL" id="MU268789">
    <property type="protein sequence ID" value="KAH7903730.1"/>
    <property type="molecule type" value="Genomic_DNA"/>
</dbReference>
<protein>
    <submittedName>
        <fullName evidence="1">Uncharacterized protein</fullName>
    </submittedName>
</protein>
<reference evidence="1" key="1">
    <citation type="journal article" date="2021" name="New Phytol.">
        <title>Evolutionary innovations through gain and loss of genes in the ectomycorrhizal Boletales.</title>
        <authorList>
            <person name="Wu G."/>
            <person name="Miyauchi S."/>
            <person name="Morin E."/>
            <person name="Kuo A."/>
            <person name="Drula E."/>
            <person name="Varga T."/>
            <person name="Kohler A."/>
            <person name="Feng B."/>
            <person name="Cao Y."/>
            <person name="Lipzen A."/>
            <person name="Daum C."/>
            <person name="Hundley H."/>
            <person name="Pangilinan J."/>
            <person name="Johnson J."/>
            <person name="Barry K."/>
            <person name="LaButti K."/>
            <person name="Ng V."/>
            <person name="Ahrendt S."/>
            <person name="Min B."/>
            <person name="Choi I.G."/>
            <person name="Park H."/>
            <person name="Plett J.M."/>
            <person name="Magnuson J."/>
            <person name="Spatafora J.W."/>
            <person name="Nagy L.G."/>
            <person name="Henrissat B."/>
            <person name="Grigoriev I.V."/>
            <person name="Yang Z.L."/>
            <person name="Xu J."/>
            <person name="Martin F.M."/>
        </authorList>
    </citation>
    <scope>NUCLEOTIDE SEQUENCE</scope>
    <source>
        <strain evidence="1">ATCC 28755</strain>
    </source>
</reference>
<organism evidence="1 2">
    <name type="scientific">Hygrophoropsis aurantiaca</name>
    <dbReference type="NCBI Taxonomy" id="72124"/>
    <lineage>
        <taxon>Eukaryota</taxon>
        <taxon>Fungi</taxon>
        <taxon>Dikarya</taxon>
        <taxon>Basidiomycota</taxon>
        <taxon>Agaricomycotina</taxon>
        <taxon>Agaricomycetes</taxon>
        <taxon>Agaricomycetidae</taxon>
        <taxon>Boletales</taxon>
        <taxon>Coniophorineae</taxon>
        <taxon>Hygrophoropsidaceae</taxon>
        <taxon>Hygrophoropsis</taxon>
    </lineage>
</organism>
<feature type="non-terminal residue" evidence="1">
    <location>
        <position position="1"/>
    </location>
</feature>
<gene>
    <name evidence="1" type="ORF">BJ138DRAFT_980463</name>
</gene>
<evidence type="ECO:0000313" key="1">
    <source>
        <dbReference type="EMBL" id="KAH7903730.1"/>
    </source>
</evidence>
<comment type="caution">
    <text evidence="1">The sequence shown here is derived from an EMBL/GenBank/DDBJ whole genome shotgun (WGS) entry which is preliminary data.</text>
</comment>
<name>A0ACB7ZR95_9AGAM</name>
<dbReference type="Proteomes" id="UP000790377">
    <property type="component" value="Unassembled WGS sequence"/>
</dbReference>